<dbReference type="RefSeq" id="WP_316429069.1">
    <property type="nucleotide sequence ID" value="NZ_CP130144.1"/>
</dbReference>
<sequence>MSRSVIADKGFLVALLSRNDQYHAWNVVDGSPKKRLYSAPQHSE</sequence>
<evidence type="ECO:0000313" key="1">
    <source>
        <dbReference type="EMBL" id="WNZ49142.1"/>
    </source>
</evidence>
<reference evidence="1" key="1">
    <citation type="journal article" date="2023" name="Plants (Basel)">
        <title>Genomic Analysis of Leptolyngbya boryana CZ1 Reveals Efficient Carbon Fixation Modules.</title>
        <authorList>
            <person name="Bai X."/>
            <person name="Wang H."/>
            <person name="Cheng W."/>
            <person name="Wang J."/>
            <person name="Ma M."/>
            <person name="Hu H."/>
            <person name="Song Z."/>
            <person name="Ma H."/>
            <person name="Fan Y."/>
            <person name="Du C."/>
            <person name="Xu J."/>
        </authorList>
    </citation>
    <scope>NUCLEOTIDE SEQUENCE</scope>
    <source>
        <strain evidence="1">CZ1</strain>
    </source>
</reference>
<name>A0AA96X196_LEPBY</name>
<protein>
    <submittedName>
        <fullName evidence="1">Uncharacterized protein</fullName>
    </submittedName>
</protein>
<reference evidence="1" key="2">
    <citation type="submission" date="2023-07" db="EMBL/GenBank/DDBJ databases">
        <authorList>
            <person name="Bai X.-H."/>
            <person name="Wang H.-H."/>
            <person name="Wang J."/>
            <person name="Ma M.-Y."/>
            <person name="Hu H.-H."/>
            <person name="Song Z.-L."/>
            <person name="Ma H.-G."/>
            <person name="Fan Y."/>
            <person name="Du C.-Y."/>
            <person name="Xu J.-C."/>
        </authorList>
    </citation>
    <scope>NUCLEOTIDE SEQUENCE</scope>
    <source>
        <strain evidence="1">CZ1</strain>
    </source>
</reference>
<organism evidence="1">
    <name type="scientific">Leptolyngbya boryana CZ1</name>
    <dbReference type="NCBI Taxonomy" id="3060204"/>
    <lineage>
        <taxon>Bacteria</taxon>
        <taxon>Bacillati</taxon>
        <taxon>Cyanobacteriota</taxon>
        <taxon>Cyanophyceae</taxon>
        <taxon>Leptolyngbyales</taxon>
        <taxon>Leptolyngbyaceae</taxon>
        <taxon>Leptolyngbya group</taxon>
        <taxon>Leptolyngbya</taxon>
    </lineage>
</organism>
<accession>A0AA96X196</accession>
<dbReference type="EMBL" id="CP130144">
    <property type="protein sequence ID" value="WNZ49142.1"/>
    <property type="molecule type" value="Genomic_DNA"/>
</dbReference>
<proteinExistence type="predicted"/>
<dbReference type="AlphaFoldDB" id="A0AA96X196"/>
<gene>
    <name evidence="1" type="ORF">Q2T42_15070</name>
</gene>